<dbReference type="SUPFAM" id="SSF54534">
    <property type="entry name" value="FKBP-like"/>
    <property type="match status" value="1"/>
</dbReference>
<dbReference type="GeneID" id="97390273"/>
<dbReference type="InterPro" id="IPR023459">
    <property type="entry name" value="Tscrpt_elong_fac_GreA/B_fam"/>
</dbReference>
<sequence length="167" mass="19116">MHDEVTEKDIERMKEEIEYRKLVVRKEALEAVKEARAHGDLSENFEYHAAKKDKNANESRIRYLERMIKTAVVVSDESKSDEVGINNKVTLYFEDDDEEEVYTLVTTVRGNSLKGWISTESPIGKAILGHKVGDRVYVEINANAGYYVEIRAIENTEDDGSIGLRKF</sequence>
<dbReference type="HAMAP" id="MF_00105">
    <property type="entry name" value="GreA_GreB"/>
    <property type="match status" value="1"/>
</dbReference>
<dbReference type="SUPFAM" id="SSF46557">
    <property type="entry name" value="GreA transcript cleavage protein, N-terminal domain"/>
    <property type="match status" value="1"/>
</dbReference>
<dbReference type="NCBIfam" id="TIGR01462">
    <property type="entry name" value="greA"/>
    <property type="match status" value="1"/>
</dbReference>
<evidence type="ECO:0000259" key="11">
    <source>
        <dbReference type="Pfam" id="PF01272"/>
    </source>
</evidence>
<keyword evidence="4" id="KW-0175">Coiled coil</keyword>
<dbReference type="Proteomes" id="UP000431304">
    <property type="component" value="Unassembled WGS sequence"/>
</dbReference>
<dbReference type="InterPro" id="IPR028624">
    <property type="entry name" value="Tscrpt_elong_fac_GreA/B"/>
</dbReference>
<dbReference type="InterPro" id="IPR001437">
    <property type="entry name" value="Tscrpt_elong_fac_GreA/B_C"/>
</dbReference>
<dbReference type="InterPro" id="IPR022691">
    <property type="entry name" value="Tscrpt_elong_fac_GreA/B_N"/>
</dbReference>
<dbReference type="OrthoDB" id="9808774at2"/>
<evidence type="ECO:0000313" key="18">
    <source>
        <dbReference type="Proteomes" id="UP000431304"/>
    </source>
</evidence>
<dbReference type="GO" id="GO:0003677">
    <property type="term" value="F:DNA binding"/>
    <property type="evidence" value="ECO:0007669"/>
    <property type="project" value="UniProtKB-UniRule"/>
</dbReference>
<dbReference type="GO" id="GO:0070063">
    <property type="term" value="F:RNA polymerase binding"/>
    <property type="evidence" value="ECO:0007669"/>
    <property type="project" value="InterPro"/>
</dbReference>
<accession>A0A173SFW5</accession>
<dbReference type="InterPro" id="IPR018151">
    <property type="entry name" value="TF_GreA/GreB_CS"/>
</dbReference>
<proteinExistence type="inferred from homology"/>
<evidence type="ECO:0000313" key="15">
    <source>
        <dbReference type="EMBL" id="PWE87866.1"/>
    </source>
</evidence>
<dbReference type="STRING" id="39490.ERS852448_00943"/>
<dbReference type="PANTHER" id="PTHR30437">
    <property type="entry name" value="TRANSCRIPTION ELONGATION FACTOR GREA"/>
    <property type="match status" value="1"/>
</dbReference>
<dbReference type="Pfam" id="PF03449">
    <property type="entry name" value="GreA_GreB_N"/>
    <property type="match status" value="1"/>
</dbReference>
<dbReference type="GO" id="GO:0003746">
    <property type="term" value="F:translation elongation factor activity"/>
    <property type="evidence" value="ECO:0007669"/>
    <property type="project" value="UniProtKB-KW"/>
</dbReference>
<dbReference type="EMBL" id="CYYA01000005">
    <property type="protein sequence ID" value="CUM89272.1"/>
    <property type="molecule type" value="Genomic_DNA"/>
</dbReference>
<dbReference type="PANTHER" id="PTHR30437:SF4">
    <property type="entry name" value="TRANSCRIPTION ELONGATION FACTOR GREA"/>
    <property type="match status" value="1"/>
</dbReference>
<reference evidence="13 16" key="2">
    <citation type="submission" date="2015-09" db="EMBL/GenBank/DDBJ databases">
        <authorList>
            <consortium name="Pathogen Informatics"/>
        </authorList>
    </citation>
    <scope>NUCLEOTIDE SEQUENCE [LARGE SCALE GENOMIC DNA]</scope>
    <source>
        <strain evidence="13 16">2789STDY5608891</strain>
    </source>
</reference>
<keyword evidence="14" id="KW-0648">Protein biosynthesis</keyword>
<dbReference type="EMBL" id="JRFU01000012">
    <property type="protein sequence ID" value="PWE87866.1"/>
    <property type="molecule type" value="Genomic_DNA"/>
</dbReference>
<dbReference type="RefSeq" id="WP_021739494.1">
    <property type="nucleotide sequence ID" value="NZ_CABKSU010000064.1"/>
</dbReference>
<keyword evidence="14" id="KW-0251">Elongation factor</keyword>
<dbReference type="InterPro" id="IPR036953">
    <property type="entry name" value="GreA/GreB_C_sf"/>
</dbReference>
<reference evidence="14 18" key="3">
    <citation type="journal article" date="2019" name="Nat. Med.">
        <title>A library of human gut bacterial isolates paired with longitudinal multiomics data enables mechanistic microbiome research.</title>
        <authorList>
            <person name="Poyet M."/>
            <person name="Groussin M."/>
            <person name="Gibbons S.M."/>
            <person name="Avila-Pacheco J."/>
            <person name="Jiang X."/>
            <person name="Kearney S.M."/>
            <person name="Perrotta A.R."/>
            <person name="Berdy B."/>
            <person name="Zhao S."/>
            <person name="Lieberman T.D."/>
            <person name="Swanson P.K."/>
            <person name="Smith M."/>
            <person name="Roesemann S."/>
            <person name="Alexander J.E."/>
            <person name="Rich S.A."/>
            <person name="Livny J."/>
            <person name="Vlamakis H."/>
            <person name="Clish C."/>
            <person name="Bullock K."/>
            <person name="Deik A."/>
            <person name="Scott J."/>
            <person name="Pierce K.A."/>
            <person name="Xavier R.J."/>
            <person name="Alm E.J."/>
        </authorList>
    </citation>
    <scope>NUCLEOTIDE SEQUENCE [LARGE SCALE GENOMIC DNA]</scope>
    <source>
        <strain evidence="14 18">BIOML-A3</strain>
    </source>
</reference>
<dbReference type="InterPro" id="IPR006359">
    <property type="entry name" value="Tscrpt_elong_fac_GreA"/>
</dbReference>
<keyword evidence="5 9" id="KW-0238">DNA-binding</keyword>
<comment type="similarity">
    <text evidence="1 9 10">Belongs to the GreA/GreB family.</text>
</comment>
<dbReference type="PIRSF" id="PIRSF006092">
    <property type="entry name" value="GreA_GreB"/>
    <property type="match status" value="1"/>
</dbReference>
<evidence type="ECO:0000313" key="16">
    <source>
        <dbReference type="Proteomes" id="UP000095492"/>
    </source>
</evidence>
<gene>
    <name evidence="13" type="primary">greA_1</name>
    <name evidence="9 14" type="synonym">greA</name>
    <name evidence="13" type="ORF">ERS852448_00943</name>
    <name evidence="14" type="ORF">GKE72_03225</name>
    <name evidence="15" type="ORF">LG34_01580</name>
</gene>
<feature type="domain" description="Transcription elongation factor GreA/GreB N-terminal" evidence="12">
    <location>
        <begin position="5"/>
        <end position="73"/>
    </location>
</feature>
<evidence type="ECO:0000313" key="17">
    <source>
        <dbReference type="Proteomes" id="UP000245288"/>
    </source>
</evidence>
<name>A0A173SFW5_EUBRA</name>
<dbReference type="Pfam" id="PF01272">
    <property type="entry name" value="GreA_GreB"/>
    <property type="match status" value="1"/>
</dbReference>
<feature type="domain" description="Transcription elongation factor GreA/GreB C-terminal" evidence="11">
    <location>
        <begin position="80"/>
        <end position="154"/>
    </location>
</feature>
<evidence type="ECO:0000256" key="6">
    <source>
        <dbReference type="ARBA" id="ARBA00023163"/>
    </source>
</evidence>
<dbReference type="Gene3D" id="3.10.50.30">
    <property type="entry name" value="Transcription elongation factor, GreA/GreB, C-terminal domain"/>
    <property type="match status" value="1"/>
</dbReference>
<evidence type="ECO:0000256" key="3">
    <source>
        <dbReference type="ARBA" id="ARBA00023015"/>
    </source>
</evidence>
<dbReference type="Proteomes" id="UP000245288">
    <property type="component" value="Unassembled WGS sequence"/>
</dbReference>
<evidence type="ECO:0000256" key="8">
    <source>
        <dbReference type="ARBA" id="ARBA00030776"/>
    </source>
</evidence>
<dbReference type="Proteomes" id="UP000095492">
    <property type="component" value="Unassembled WGS sequence"/>
</dbReference>
<dbReference type="PROSITE" id="PS00830">
    <property type="entry name" value="GREAB_2"/>
    <property type="match status" value="1"/>
</dbReference>
<evidence type="ECO:0000256" key="10">
    <source>
        <dbReference type="RuleBase" id="RU000556"/>
    </source>
</evidence>
<organism evidence="13 16">
    <name type="scientific">Eubacterium ramulus</name>
    <dbReference type="NCBI Taxonomy" id="39490"/>
    <lineage>
        <taxon>Bacteria</taxon>
        <taxon>Bacillati</taxon>
        <taxon>Bacillota</taxon>
        <taxon>Clostridia</taxon>
        <taxon>Eubacteriales</taxon>
        <taxon>Eubacteriaceae</taxon>
        <taxon>Eubacterium</taxon>
    </lineage>
</organism>
<evidence type="ECO:0000256" key="1">
    <source>
        <dbReference type="ARBA" id="ARBA00008213"/>
    </source>
</evidence>
<dbReference type="EMBL" id="WKRA01000004">
    <property type="protein sequence ID" value="MSD15096.1"/>
    <property type="molecule type" value="Genomic_DNA"/>
</dbReference>
<evidence type="ECO:0000313" key="14">
    <source>
        <dbReference type="EMBL" id="MSD15096.1"/>
    </source>
</evidence>
<dbReference type="GO" id="GO:0032784">
    <property type="term" value="P:regulation of DNA-templated transcription elongation"/>
    <property type="evidence" value="ECO:0007669"/>
    <property type="project" value="UniProtKB-UniRule"/>
</dbReference>
<dbReference type="FunFam" id="1.10.287.180:FF:000001">
    <property type="entry name" value="Transcription elongation factor GreA"/>
    <property type="match status" value="1"/>
</dbReference>
<dbReference type="InterPro" id="IPR036805">
    <property type="entry name" value="Tscrpt_elong_fac_GreA/B_N_sf"/>
</dbReference>
<dbReference type="AlphaFoldDB" id="A0A173SFW5"/>
<dbReference type="NCBIfam" id="NF001263">
    <property type="entry name" value="PRK00226.1-4"/>
    <property type="match status" value="1"/>
</dbReference>
<evidence type="ECO:0000256" key="5">
    <source>
        <dbReference type="ARBA" id="ARBA00023125"/>
    </source>
</evidence>
<keyword evidence="17" id="KW-1185">Reference proteome</keyword>
<dbReference type="GeneID" id="42786890"/>
<protein>
    <recommendedName>
        <fullName evidence="2 9">Transcription elongation factor GreA</fullName>
    </recommendedName>
    <alternativeName>
        <fullName evidence="8 9">Transcript cleavage factor GreA</fullName>
    </alternativeName>
</protein>
<dbReference type="Gene3D" id="1.10.287.180">
    <property type="entry name" value="Transcription elongation factor, GreA/GreB, N-terminal domain"/>
    <property type="match status" value="1"/>
</dbReference>
<evidence type="ECO:0000256" key="9">
    <source>
        <dbReference type="HAMAP-Rule" id="MF_00105"/>
    </source>
</evidence>
<evidence type="ECO:0000313" key="13">
    <source>
        <dbReference type="EMBL" id="CUM89272.1"/>
    </source>
</evidence>
<dbReference type="GO" id="GO:0006354">
    <property type="term" value="P:DNA-templated transcription elongation"/>
    <property type="evidence" value="ECO:0007669"/>
    <property type="project" value="TreeGrafter"/>
</dbReference>
<reference evidence="15 17" key="1">
    <citation type="submission" date="2014-09" db="EMBL/GenBank/DDBJ databases">
        <title>Butyrate-producing bacteria isolated from human gut.</title>
        <authorList>
            <person name="Zhang Q."/>
            <person name="Zhao L."/>
        </authorList>
    </citation>
    <scope>NUCLEOTIDE SEQUENCE [LARGE SCALE GENOMIC DNA]</scope>
    <source>
        <strain evidence="15 17">21</strain>
    </source>
</reference>
<evidence type="ECO:0000256" key="2">
    <source>
        <dbReference type="ARBA" id="ARBA00013729"/>
    </source>
</evidence>
<keyword evidence="3 9" id="KW-0805">Transcription regulation</keyword>
<keyword evidence="6 9" id="KW-0804">Transcription</keyword>
<evidence type="ECO:0000256" key="4">
    <source>
        <dbReference type="ARBA" id="ARBA00023054"/>
    </source>
</evidence>
<evidence type="ECO:0000259" key="12">
    <source>
        <dbReference type="Pfam" id="PF03449"/>
    </source>
</evidence>
<evidence type="ECO:0000256" key="7">
    <source>
        <dbReference type="ARBA" id="ARBA00024916"/>
    </source>
</evidence>
<comment type="function">
    <text evidence="7 9 10">Necessary for efficient RNA polymerase transcription elongation past template-encoded arresting sites. The arresting sites in DNA have the property of trapping a certain fraction of elongating RNA polymerases that pass through, resulting in locked ternary complexes. Cleavage of the nascent transcript by cleavage factors such as GreA or GreB allows the resumption of elongation from the new 3'terminus. GreA releases sequences of 2 to 3 nucleotides.</text>
</comment>